<evidence type="ECO:0000256" key="1">
    <source>
        <dbReference type="ARBA" id="ARBA00008760"/>
    </source>
</evidence>
<dbReference type="GO" id="GO:0022625">
    <property type="term" value="C:cytosolic large ribosomal subunit"/>
    <property type="evidence" value="ECO:0007669"/>
    <property type="project" value="TreeGrafter"/>
</dbReference>
<proteinExistence type="inferred from homology"/>
<dbReference type="STRING" id="54.SAMN02745121_02875"/>
<dbReference type="EMBL" id="FOMX01000008">
    <property type="protein sequence ID" value="SFE06966.1"/>
    <property type="molecule type" value="Genomic_DNA"/>
</dbReference>
<dbReference type="PANTHER" id="PTHR13528">
    <property type="entry name" value="39S RIBOSOMAL PROTEIN L28, MITOCHONDRIAL"/>
    <property type="match status" value="1"/>
</dbReference>
<dbReference type="InterPro" id="IPR037147">
    <property type="entry name" value="Ribosomal_bL28_sf"/>
</dbReference>
<dbReference type="NCBIfam" id="TIGR00009">
    <property type="entry name" value="L28"/>
    <property type="match status" value="1"/>
</dbReference>
<dbReference type="GO" id="GO:0006412">
    <property type="term" value="P:translation"/>
    <property type="evidence" value="ECO:0007669"/>
    <property type="project" value="UniProtKB-UniRule"/>
</dbReference>
<dbReference type="AlphaFoldDB" id="A0A1I1XHY1"/>
<dbReference type="InterPro" id="IPR001383">
    <property type="entry name" value="Ribosomal_bL28_bact-type"/>
</dbReference>
<dbReference type="InterPro" id="IPR026569">
    <property type="entry name" value="Ribosomal_bL28"/>
</dbReference>
<evidence type="ECO:0000256" key="2">
    <source>
        <dbReference type="ARBA" id="ARBA00022980"/>
    </source>
</evidence>
<evidence type="ECO:0000313" key="7">
    <source>
        <dbReference type="EMBL" id="SFE06966.1"/>
    </source>
</evidence>
<dbReference type="Gene3D" id="2.30.170.40">
    <property type="entry name" value="Ribosomal protein L28/L24"/>
    <property type="match status" value="1"/>
</dbReference>
<organism evidence="7 8">
    <name type="scientific">Nannocystis exedens</name>
    <dbReference type="NCBI Taxonomy" id="54"/>
    <lineage>
        <taxon>Bacteria</taxon>
        <taxon>Pseudomonadati</taxon>
        <taxon>Myxococcota</taxon>
        <taxon>Polyangia</taxon>
        <taxon>Nannocystales</taxon>
        <taxon>Nannocystaceae</taxon>
        <taxon>Nannocystis</taxon>
    </lineage>
</organism>
<evidence type="ECO:0000313" key="8">
    <source>
        <dbReference type="Proteomes" id="UP000199400"/>
    </source>
</evidence>
<keyword evidence="2 5" id="KW-0689">Ribosomal protein</keyword>
<keyword evidence="3 5" id="KW-0687">Ribonucleoprotein</keyword>
<evidence type="ECO:0000256" key="5">
    <source>
        <dbReference type="HAMAP-Rule" id="MF_00373"/>
    </source>
</evidence>
<evidence type="ECO:0000256" key="4">
    <source>
        <dbReference type="ARBA" id="ARBA00035174"/>
    </source>
</evidence>
<dbReference type="SUPFAM" id="SSF143800">
    <property type="entry name" value="L28p-like"/>
    <property type="match status" value="1"/>
</dbReference>
<accession>A0A1I1XHY1</accession>
<comment type="similarity">
    <text evidence="1 5">Belongs to the bacterial ribosomal protein bL28 family.</text>
</comment>
<dbReference type="Proteomes" id="UP000199400">
    <property type="component" value="Unassembled WGS sequence"/>
</dbReference>
<feature type="region of interest" description="Disordered" evidence="6">
    <location>
        <begin position="1"/>
        <end position="23"/>
    </location>
</feature>
<dbReference type="HAMAP" id="MF_00373">
    <property type="entry name" value="Ribosomal_bL28"/>
    <property type="match status" value="1"/>
</dbReference>
<sequence length="78" mass="8979">MSQVCQVTGKRPQGGMNVSHSHIRTHKRNIPNLHRKRFFVPSEDRWVTLRVSAHGLRVIDKRGIESVLAEIRARGEKI</sequence>
<dbReference type="RefSeq" id="WP_096331269.1">
    <property type="nucleotide sequence ID" value="NZ_FOMX01000008.1"/>
</dbReference>
<dbReference type="FunFam" id="2.30.170.40:FF:000001">
    <property type="entry name" value="50S ribosomal protein L28"/>
    <property type="match status" value="1"/>
</dbReference>
<dbReference type="Pfam" id="PF00830">
    <property type="entry name" value="Ribosomal_L28"/>
    <property type="match status" value="1"/>
</dbReference>
<evidence type="ECO:0000256" key="3">
    <source>
        <dbReference type="ARBA" id="ARBA00023274"/>
    </source>
</evidence>
<dbReference type="OrthoDB" id="9805609at2"/>
<protein>
    <recommendedName>
        <fullName evidence="4 5">Large ribosomal subunit protein bL28</fullName>
    </recommendedName>
</protein>
<keyword evidence="8" id="KW-1185">Reference proteome</keyword>
<gene>
    <name evidence="5" type="primary">rpmB</name>
    <name evidence="7" type="ORF">SAMN02745121_02875</name>
</gene>
<dbReference type="GO" id="GO:0003735">
    <property type="term" value="F:structural constituent of ribosome"/>
    <property type="evidence" value="ECO:0007669"/>
    <property type="project" value="InterPro"/>
</dbReference>
<dbReference type="InterPro" id="IPR034704">
    <property type="entry name" value="Ribosomal_bL28/bL31-like_sf"/>
</dbReference>
<reference evidence="8" key="1">
    <citation type="submission" date="2016-10" db="EMBL/GenBank/DDBJ databases">
        <authorList>
            <person name="Varghese N."/>
            <person name="Submissions S."/>
        </authorList>
    </citation>
    <scope>NUCLEOTIDE SEQUENCE [LARGE SCALE GENOMIC DNA]</scope>
    <source>
        <strain evidence="8">ATCC 25963</strain>
    </source>
</reference>
<evidence type="ECO:0000256" key="6">
    <source>
        <dbReference type="SAM" id="MobiDB-lite"/>
    </source>
</evidence>
<name>A0A1I1XHY1_9BACT</name>
<dbReference type="PANTHER" id="PTHR13528:SF2">
    <property type="entry name" value="LARGE RIBOSOMAL SUBUNIT PROTEIN BL28M"/>
    <property type="match status" value="1"/>
</dbReference>